<dbReference type="PROSITE" id="PS50943">
    <property type="entry name" value="HTH_CROC1"/>
    <property type="match status" value="1"/>
</dbReference>
<sequence>FFNLEKRLREHGKLRTTHNKRKSITNERNSADVLGAITLNPHVSQRELARASGISRSSIQRILKENRYHPYHLIPSQELLVTNYERRITFCEWIHNAMENNDFLYKILFSDEATFMNSGHVNRHNMHYWAVENPHWMRSIPFQHRWSLNVGAE</sequence>
<feature type="domain" description="HTH cro/C1-type" evidence="1">
    <location>
        <begin position="44"/>
        <end position="68"/>
    </location>
</feature>
<dbReference type="GO" id="GO:0003700">
    <property type="term" value="F:DNA-binding transcription factor activity"/>
    <property type="evidence" value="ECO:0007669"/>
    <property type="project" value="InterPro"/>
</dbReference>
<feature type="non-terminal residue" evidence="2">
    <location>
        <position position="1"/>
    </location>
</feature>
<organism evidence="2 3">
    <name type="scientific">Ooceraea biroi</name>
    <name type="common">Clonal raider ant</name>
    <name type="synonym">Cerapachys biroi</name>
    <dbReference type="NCBI Taxonomy" id="2015173"/>
    <lineage>
        <taxon>Eukaryota</taxon>
        <taxon>Metazoa</taxon>
        <taxon>Ecdysozoa</taxon>
        <taxon>Arthropoda</taxon>
        <taxon>Hexapoda</taxon>
        <taxon>Insecta</taxon>
        <taxon>Pterygota</taxon>
        <taxon>Neoptera</taxon>
        <taxon>Endopterygota</taxon>
        <taxon>Hymenoptera</taxon>
        <taxon>Apocrita</taxon>
        <taxon>Aculeata</taxon>
        <taxon>Formicoidea</taxon>
        <taxon>Formicidae</taxon>
        <taxon>Dorylinae</taxon>
        <taxon>Ooceraea</taxon>
    </lineage>
</organism>
<dbReference type="Gene3D" id="1.10.10.60">
    <property type="entry name" value="Homeodomain-like"/>
    <property type="match status" value="1"/>
</dbReference>
<accession>A0A026W9M6</accession>
<protein>
    <recommendedName>
        <fullName evidence="1">HTH cro/C1-type domain-containing protein</fullName>
    </recommendedName>
</protein>
<dbReference type="GO" id="GO:0003676">
    <property type="term" value="F:nucleic acid binding"/>
    <property type="evidence" value="ECO:0007669"/>
    <property type="project" value="InterPro"/>
</dbReference>
<dbReference type="OMA" id="ERRITFC"/>
<dbReference type="CDD" id="cd00093">
    <property type="entry name" value="HTH_XRE"/>
    <property type="match status" value="1"/>
</dbReference>
<dbReference type="EMBL" id="KK107346">
    <property type="protein sequence ID" value="EZA52376.1"/>
    <property type="molecule type" value="Genomic_DNA"/>
</dbReference>
<evidence type="ECO:0000313" key="2">
    <source>
        <dbReference type="EMBL" id="EZA52376.1"/>
    </source>
</evidence>
<dbReference type="Pfam" id="PF12802">
    <property type="entry name" value="MarR_2"/>
    <property type="match status" value="1"/>
</dbReference>
<dbReference type="InterPro" id="IPR000835">
    <property type="entry name" value="HTH_MarR-typ"/>
</dbReference>
<dbReference type="PANTHER" id="PTHR47326">
    <property type="entry name" value="TRANSPOSABLE ELEMENT TC3 TRANSPOSASE-LIKE PROTEIN"/>
    <property type="match status" value="1"/>
</dbReference>
<reference evidence="2 3" key="1">
    <citation type="journal article" date="2014" name="Curr. Biol.">
        <title>The genome of the clonal raider ant Cerapachys biroi.</title>
        <authorList>
            <person name="Oxley P.R."/>
            <person name="Ji L."/>
            <person name="Fetter-Pruneda I."/>
            <person name="McKenzie S.K."/>
            <person name="Li C."/>
            <person name="Hu H."/>
            <person name="Zhang G."/>
            <person name="Kronauer D.J."/>
        </authorList>
    </citation>
    <scope>NUCLEOTIDE SEQUENCE [LARGE SCALE GENOMIC DNA]</scope>
</reference>
<evidence type="ECO:0000313" key="3">
    <source>
        <dbReference type="Proteomes" id="UP000053097"/>
    </source>
</evidence>
<keyword evidence="3" id="KW-1185">Reference proteome</keyword>
<name>A0A026W9M6_OOCBI</name>
<gene>
    <name evidence="2" type="ORF">X777_08774</name>
</gene>
<evidence type="ECO:0000259" key="1">
    <source>
        <dbReference type="PROSITE" id="PS50943"/>
    </source>
</evidence>
<dbReference type="InterPro" id="IPR001387">
    <property type="entry name" value="Cro/C1-type_HTH"/>
</dbReference>
<proteinExistence type="predicted"/>
<dbReference type="PANTHER" id="PTHR47326:SF1">
    <property type="entry name" value="HTH PSQ-TYPE DOMAIN-CONTAINING PROTEIN"/>
    <property type="match status" value="1"/>
</dbReference>
<dbReference type="Gene3D" id="3.30.420.10">
    <property type="entry name" value="Ribonuclease H-like superfamily/Ribonuclease H"/>
    <property type="match status" value="1"/>
</dbReference>
<dbReference type="InterPro" id="IPR036397">
    <property type="entry name" value="RNaseH_sf"/>
</dbReference>
<dbReference type="AlphaFoldDB" id="A0A026W9M6"/>
<dbReference type="Proteomes" id="UP000053097">
    <property type="component" value="Unassembled WGS sequence"/>
</dbReference>